<comment type="caution">
    <text evidence="16">The sequence shown here is derived from an EMBL/GenBank/DDBJ whole genome shotgun (WGS) entry which is preliminary data.</text>
</comment>
<dbReference type="PANTHER" id="PTHR30538">
    <property type="entry name" value="LYSINE 2,3-AMINOMUTASE-RELATED"/>
    <property type="match status" value="1"/>
</dbReference>
<evidence type="ECO:0000256" key="7">
    <source>
        <dbReference type="ARBA" id="ARBA00022691"/>
    </source>
</evidence>
<proteinExistence type="inferred from homology"/>
<evidence type="ECO:0000256" key="9">
    <source>
        <dbReference type="ARBA" id="ARBA00022898"/>
    </source>
</evidence>
<evidence type="ECO:0000256" key="1">
    <source>
        <dbReference type="ARBA" id="ARBA00001352"/>
    </source>
</evidence>
<evidence type="ECO:0000256" key="12">
    <source>
        <dbReference type="ARBA" id="ARBA00023235"/>
    </source>
</evidence>
<dbReference type="InterPro" id="IPR058240">
    <property type="entry name" value="rSAM_sf"/>
</dbReference>
<evidence type="ECO:0000256" key="13">
    <source>
        <dbReference type="ARBA" id="ARBA00030756"/>
    </source>
</evidence>
<keyword evidence="10" id="KW-0408">Iron</keyword>
<evidence type="ECO:0000256" key="8">
    <source>
        <dbReference type="ARBA" id="ARBA00022723"/>
    </source>
</evidence>
<dbReference type="RefSeq" id="WP_289167346.1">
    <property type="nucleotide sequence ID" value="NZ_JASZZN010000034.1"/>
</dbReference>
<dbReference type="SFLD" id="SFLDF00314">
    <property type="entry name" value="L-lysine_2_3-aminomutase_(yjeK"/>
    <property type="match status" value="1"/>
</dbReference>
<protein>
    <recommendedName>
        <fullName evidence="5">L-lysine 2,3-aminomutase</fullName>
    </recommendedName>
    <alternativeName>
        <fullName evidence="13">EF-P post-translational modification enzyme B</fullName>
    </alternativeName>
</protein>
<evidence type="ECO:0000313" key="16">
    <source>
        <dbReference type="EMBL" id="MDM4019253.1"/>
    </source>
</evidence>
<name>A0ABT7PSC4_9BACT</name>
<keyword evidence="17" id="KW-1185">Reference proteome</keyword>
<keyword evidence="8" id="KW-0479">Metal-binding</keyword>
<evidence type="ECO:0000256" key="11">
    <source>
        <dbReference type="ARBA" id="ARBA00023014"/>
    </source>
</evidence>
<evidence type="ECO:0000256" key="5">
    <source>
        <dbReference type="ARBA" id="ARBA00022363"/>
    </source>
</evidence>
<feature type="compositionally biased region" description="Basic and acidic residues" evidence="14">
    <location>
        <begin position="1"/>
        <end position="10"/>
    </location>
</feature>
<feature type="domain" description="Radical SAM core" evidence="15">
    <location>
        <begin position="146"/>
        <end position="358"/>
    </location>
</feature>
<dbReference type="NCBIfam" id="TIGR00238">
    <property type="entry name" value="KamA family radical SAM protein"/>
    <property type="match status" value="1"/>
</dbReference>
<dbReference type="Gene3D" id="3.20.20.70">
    <property type="entry name" value="Aldolase class I"/>
    <property type="match status" value="1"/>
</dbReference>
<evidence type="ECO:0000256" key="3">
    <source>
        <dbReference type="ARBA" id="ARBA00001966"/>
    </source>
</evidence>
<dbReference type="InterPro" id="IPR003739">
    <property type="entry name" value="Lys_aminomutase/Glu_NH3_mut"/>
</dbReference>
<feature type="region of interest" description="Disordered" evidence="14">
    <location>
        <begin position="1"/>
        <end position="56"/>
    </location>
</feature>
<dbReference type="SUPFAM" id="SSF102114">
    <property type="entry name" value="Radical SAM enzymes"/>
    <property type="match status" value="1"/>
</dbReference>
<dbReference type="EMBL" id="JASZZN010000034">
    <property type="protein sequence ID" value="MDM4019253.1"/>
    <property type="molecule type" value="Genomic_DNA"/>
</dbReference>
<keyword evidence="6" id="KW-0004">4Fe-4S</keyword>
<sequence length="376" mass="41576">MFSHETRTDPHLAIAEQATDKPAPTPMRSEAAGDSAPLKHVAAATSGDVPSNSGPVSWQTAMKRAIRRSDELCRYVGIDPAFAAPSAEGFPTFVPLEFADRIKRGDPSDPILRQVLPADDERHEVPGFVADPVGDLRVSQAGGVLHKYDGRALIVTHGACAVHCRYCFRKEFPYSELNAQKSKWKPALDYIRSDPSIEEVLLSGGDPLVLSDQSLRTLVEELESISHVRRLRLHTRLPIVIPQRITDALLDLLAESSLMTWLVIHANHSQEFDPAVVEGLTRMRRRGIALLNQSVLLSQVNDDVESLCDLSKTLINAGVQPYYLHQLDQVRGASHFWVPPEKGLELIDQLRTQLPGYAVPTFVREQSGQPSKTLVV</sequence>
<dbReference type="CDD" id="cd01335">
    <property type="entry name" value="Radical_SAM"/>
    <property type="match status" value="1"/>
</dbReference>
<evidence type="ECO:0000256" key="14">
    <source>
        <dbReference type="SAM" id="MobiDB-lite"/>
    </source>
</evidence>
<dbReference type="InterPro" id="IPR007197">
    <property type="entry name" value="rSAM"/>
</dbReference>
<evidence type="ECO:0000256" key="6">
    <source>
        <dbReference type="ARBA" id="ARBA00022485"/>
    </source>
</evidence>
<keyword evidence="7" id="KW-0949">S-adenosyl-L-methionine</keyword>
<comment type="similarity">
    <text evidence="4">Belongs to the radical SAM superfamily. KamA family.</text>
</comment>
<dbReference type="NCBIfam" id="TIGR03821">
    <property type="entry name" value="EFP_modif_epmB"/>
    <property type="match status" value="1"/>
</dbReference>
<evidence type="ECO:0000313" key="17">
    <source>
        <dbReference type="Proteomes" id="UP001239462"/>
    </source>
</evidence>
<reference evidence="16 17" key="1">
    <citation type="submission" date="2023-06" db="EMBL/GenBank/DDBJ databases">
        <title>Roseiconus lacunae JC819 isolated from Gulf of Mannar region, Tamil Nadu.</title>
        <authorList>
            <person name="Pk S."/>
            <person name="Ch S."/>
            <person name="Ch V.R."/>
        </authorList>
    </citation>
    <scope>NUCLEOTIDE SEQUENCE [LARGE SCALE GENOMIC DNA]</scope>
    <source>
        <strain evidence="16 17">JC819</strain>
    </source>
</reference>
<comment type="cofactor">
    <cofactor evidence="2">
        <name>pyridoxal 5'-phosphate</name>
        <dbReference type="ChEBI" id="CHEBI:597326"/>
    </cofactor>
</comment>
<dbReference type="InterPro" id="IPR022462">
    <property type="entry name" value="EpmB"/>
</dbReference>
<dbReference type="SFLD" id="SFLDS00029">
    <property type="entry name" value="Radical_SAM"/>
    <property type="match status" value="1"/>
</dbReference>
<dbReference type="PIRSF" id="PIRSF004911">
    <property type="entry name" value="DUF160"/>
    <property type="match status" value="1"/>
</dbReference>
<dbReference type="Pfam" id="PF13353">
    <property type="entry name" value="Fer4_12"/>
    <property type="match status" value="1"/>
</dbReference>
<dbReference type="InterPro" id="IPR013785">
    <property type="entry name" value="Aldolase_TIM"/>
</dbReference>
<dbReference type="PANTHER" id="PTHR30538:SF1">
    <property type="entry name" value="L-LYSINE 2,3-AMINOMUTASE"/>
    <property type="match status" value="1"/>
</dbReference>
<dbReference type="SFLD" id="SFLDG01070">
    <property type="entry name" value="PLP-dependent"/>
    <property type="match status" value="1"/>
</dbReference>
<evidence type="ECO:0000256" key="2">
    <source>
        <dbReference type="ARBA" id="ARBA00001933"/>
    </source>
</evidence>
<dbReference type="PROSITE" id="PS51918">
    <property type="entry name" value="RADICAL_SAM"/>
    <property type="match status" value="1"/>
</dbReference>
<evidence type="ECO:0000256" key="4">
    <source>
        <dbReference type="ARBA" id="ARBA00008703"/>
    </source>
</evidence>
<evidence type="ECO:0000256" key="10">
    <source>
        <dbReference type="ARBA" id="ARBA00023004"/>
    </source>
</evidence>
<accession>A0ABT7PSC4</accession>
<evidence type="ECO:0000259" key="15">
    <source>
        <dbReference type="PROSITE" id="PS51918"/>
    </source>
</evidence>
<comment type="catalytic activity">
    <reaction evidence="1">
        <text>L-lysine = D-beta-lysine</text>
        <dbReference type="Rhea" id="RHEA:44148"/>
        <dbReference type="ChEBI" id="CHEBI:32551"/>
        <dbReference type="ChEBI" id="CHEBI:84138"/>
    </reaction>
</comment>
<comment type="cofactor">
    <cofactor evidence="3">
        <name>[4Fe-4S] cluster</name>
        <dbReference type="ChEBI" id="CHEBI:49883"/>
    </cofactor>
</comment>
<keyword evidence="11" id="KW-0411">Iron-sulfur</keyword>
<dbReference type="Proteomes" id="UP001239462">
    <property type="component" value="Unassembled WGS sequence"/>
</dbReference>
<organism evidence="16 17">
    <name type="scientific">Roseiconus lacunae</name>
    <dbReference type="NCBI Taxonomy" id="2605694"/>
    <lineage>
        <taxon>Bacteria</taxon>
        <taxon>Pseudomonadati</taxon>
        <taxon>Planctomycetota</taxon>
        <taxon>Planctomycetia</taxon>
        <taxon>Pirellulales</taxon>
        <taxon>Pirellulaceae</taxon>
        <taxon>Roseiconus</taxon>
    </lineage>
</organism>
<keyword evidence="12" id="KW-0413">Isomerase</keyword>
<gene>
    <name evidence="16" type="primary">epmB</name>
    <name evidence="16" type="ORF">QTN89_27605</name>
</gene>
<keyword evidence="9" id="KW-0663">Pyridoxal phosphate</keyword>